<feature type="compositionally biased region" description="Basic and acidic residues" evidence="8">
    <location>
        <begin position="332"/>
        <end position="343"/>
    </location>
</feature>
<reference evidence="10 11" key="1">
    <citation type="journal article" date="2007" name="Nature">
        <title>Evolution of genes and genomes on the Drosophila phylogeny.</title>
        <authorList>
            <consortium name="Drosophila 12 Genomes Consortium"/>
            <person name="Clark A.G."/>
            <person name="Eisen M.B."/>
            <person name="Smith D.R."/>
            <person name="Bergman C.M."/>
            <person name="Oliver B."/>
            <person name="Markow T.A."/>
            <person name="Kaufman T.C."/>
            <person name="Kellis M."/>
            <person name="Gelbart W."/>
            <person name="Iyer V.N."/>
            <person name="Pollard D.A."/>
            <person name="Sackton T.B."/>
            <person name="Larracuente A.M."/>
            <person name="Singh N.D."/>
            <person name="Abad J.P."/>
            <person name="Abt D.N."/>
            <person name="Adryan B."/>
            <person name="Aguade M."/>
            <person name="Akashi H."/>
            <person name="Anderson W.W."/>
            <person name="Aquadro C.F."/>
            <person name="Ardell D.H."/>
            <person name="Arguello R."/>
            <person name="Artieri C.G."/>
            <person name="Barbash D.A."/>
            <person name="Barker D."/>
            <person name="Barsanti P."/>
            <person name="Batterham P."/>
            <person name="Batzoglou S."/>
            <person name="Begun D."/>
            <person name="Bhutkar A."/>
            <person name="Blanco E."/>
            <person name="Bosak S.A."/>
            <person name="Bradley R.K."/>
            <person name="Brand A.D."/>
            <person name="Brent M.R."/>
            <person name="Brooks A.N."/>
            <person name="Brown R.H."/>
            <person name="Butlin R.K."/>
            <person name="Caggese C."/>
            <person name="Calvi B.R."/>
            <person name="Bernardo de Carvalho A."/>
            <person name="Caspi A."/>
            <person name="Castrezana S."/>
            <person name="Celniker S.E."/>
            <person name="Chang J.L."/>
            <person name="Chapple C."/>
            <person name="Chatterji S."/>
            <person name="Chinwalla A."/>
            <person name="Civetta A."/>
            <person name="Clifton S.W."/>
            <person name="Comeron J.M."/>
            <person name="Costello J.C."/>
            <person name="Coyne J.A."/>
            <person name="Daub J."/>
            <person name="David R.G."/>
            <person name="Delcher A.L."/>
            <person name="Delehaunty K."/>
            <person name="Do C.B."/>
            <person name="Ebling H."/>
            <person name="Edwards K."/>
            <person name="Eickbush T."/>
            <person name="Evans J.D."/>
            <person name="Filipski A."/>
            <person name="Findeiss S."/>
            <person name="Freyhult E."/>
            <person name="Fulton L."/>
            <person name="Fulton R."/>
            <person name="Garcia A.C."/>
            <person name="Gardiner A."/>
            <person name="Garfield D.A."/>
            <person name="Garvin B.E."/>
            <person name="Gibson G."/>
            <person name="Gilbert D."/>
            <person name="Gnerre S."/>
            <person name="Godfrey J."/>
            <person name="Good R."/>
            <person name="Gotea V."/>
            <person name="Gravely B."/>
            <person name="Greenberg A.J."/>
            <person name="Griffiths-Jones S."/>
            <person name="Gross S."/>
            <person name="Guigo R."/>
            <person name="Gustafson E.A."/>
            <person name="Haerty W."/>
            <person name="Hahn M.W."/>
            <person name="Halligan D.L."/>
            <person name="Halpern A.L."/>
            <person name="Halter G.M."/>
            <person name="Han M.V."/>
            <person name="Heger A."/>
            <person name="Hillier L."/>
            <person name="Hinrichs A.S."/>
            <person name="Holmes I."/>
            <person name="Hoskins R.A."/>
            <person name="Hubisz M.J."/>
            <person name="Hultmark D."/>
            <person name="Huntley M.A."/>
            <person name="Jaffe D.B."/>
            <person name="Jagadeeshan S."/>
            <person name="Jeck W.R."/>
            <person name="Johnson J."/>
            <person name="Jones C.D."/>
            <person name="Jordan W.C."/>
            <person name="Karpen G.H."/>
            <person name="Kataoka E."/>
            <person name="Keightley P.D."/>
            <person name="Kheradpour P."/>
            <person name="Kirkness E.F."/>
            <person name="Koerich L.B."/>
            <person name="Kristiansen K."/>
            <person name="Kudrna D."/>
            <person name="Kulathinal R.J."/>
            <person name="Kumar S."/>
            <person name="Kwok R."/>
            <person name="Lander E."/>
            <person name="Langley C.H."/>
            <person name="Lapoint R."/>
            <person name="Lazzaro B.P."/>
            <person name="Lee S.J."/>
            <person name="Levesque L."/>
            <person name="Li R."/>
            <person name="Lin C.F."/>
            <person name="Lin M.F."/>
            <person name="Lindblad-Toh K."/>
            <person name="Llopart A."/>
            <person name="Long M."/>
            <person name="Low L."/>
            <person name="Lozovsky E."/>
            <person name="Lu J."/>
            <person name="Luo M."/>
            <person name="Machado C.A."/>
            <person name="Makalowski W."/>
            <person name="Marzo M."/>
            <person name="Matsuda M."/>
            <person name="Matzkin L."/>
            <person name="McAllister B."/>
            <person name="McBride C.S."/>
            <person name="McKernan B."/>
            <person name="McKernan K."/>
            <person name="Mendez-Lago M."/>
            <person name="Minx P."/>
            <person name="Mollenhauer M.U."/>
            <person name="Montooth K."/>
            <person name="Mount S.M."/>
            <person name="Mu X."/>
            <person name="Myers E."/>
            <person name="Negre B."/>
            <person name="Newfeld S."/>
            <person name="Nielsen R."/>
            <person name="Noor M.A."/>
            <person name="O'Grady P."/>
            <person name="Pachter L."/>
            <person name="Papaceit M."/>
            <person name="Parisi M.J."/>
            <person name="Parisi M."/>
            <person name="Parts L."/>
            <person name="Pedersen J.S."/>
            <person name="Pesole G."/>
            <person name="Phillippy A.M."/>
            <person name="Ponting C.P."/>
            <person name="Pop M."/>
            <person name="Porcelli D."/>
            <person name="Powell J.R."/>
            <person name="Prohaska S."/>
            <person name="Pruitt K."/>
            <person name="Puig M."/>
            <person name="Quesneville H."/>
            <person name="Ram K.R."/>
            <person name="Rand D."/>
            <person name="Rasmussen M.D."/>
            <person name="Reed L.K."/>
            <person name="Reenan R."/>
            <person name="Reily A."/>
            <person name="Remington K.A."/>
            <person name="Rieger T.T."/>
            <person name="Ritchie M.G."/>
            <person name="Robin C."/>
            <person name="Rogers Y.H."/>
            <person name="Rohde C."/>
            <person name="Rozas J."/>
            <person name="Rubenfield M.J."/>
            <person name="Ruiz A."/>
            <person name="Russo S."/>
            <person name="Salzberg S.L."/>
            <person name="Sanchez-Gracia A."/>
            <person name="Saranga D.J."/>
            <person name="Sato H."/>
            <person name="Schaeffer S.W."/>
            <person name="Schatz M.C."/>
            <person name="Schlenke T."/>
            <person name="Schwartz R."/>
            <person name="Segarra C."/>
            <person name="Singh R.S."/>
            <person name="Sirot L."/>
            <person name="Sirota M."/>
            <person name="Sisneros N.B."/>
            <person name="Smith C.D."/>
            <person name="Smith T.F."/>
            <person name="Spieth J."/>
            <person name="Stage D.E."/>
            <person name="Stark A."/>
            <person name="Stephan W."/>
            <person name="Strausberg R.L."/>
            <person name="Strempel S."/>
            <person name="Sturgill D."/>
            <person name="Sutton G."/>
            <person name="Sutton G.G."/>
            <person name="Tao W."/>
            <person name="Teichmann S."/>
            <person name="Tobari Y.N."/>
            <person name="Tomimura Y."/>
            <person name="Tsolas J.M."/>
            <person name="Valente V.L."/>
            <person name="Venter E."/>
            <person name="Venter J.C."/>
            <person name="Vicario S."/>
            <person name="Vieira F.G."/>
            <person name="Vilella A.J."/>
            <person name="Villasante A."/>
            <person name="Walenz B."/>
            <person name="Wang J."/>
            <person name="Wasserman M."/>
            <person name="Watts T."/>
            <person name="Wilson D."/>
            <person name="Wilson R.K."/>
            <person name="Wing R.A."/>
            <person name="Wolfner M.F."/>
            <person name="Wong A."/>
            <person name="Wong G.K."/>
            <person name="Wu C.I."/>
            <person name="Wu G."/>
            <person name="Yamamoto D."/>
            <person name="Yang H.P."/>
            <person name="Yang S.P."/>
            <person name="Yorke J.A."/>
            <person name="Yoshida K."/>
            <person name="Zdobnov E."/>
            <person name="Zhang P."/>
            <person name="Zhang Y."/>
            <person name="Zimin A.V."/>
            <person name="Baldwin J."/>
            <person name="Abdouelleil A."/>
            <person name="Abdulkadir J."/>
            <person name="Abebe A."/>
            <person name="Abera B."/>
            <person name="Abreu J."/>
            <person name="Acer S.C."/>
            <person name="Aftuck L."/>
            <person name="Alexander A."/>
            <person name="An P."/>
            <person name="Anderson E."/>
            <person name="Anderson S."/>
            <person name="Arachi H."/>
            <person name="Azer M."/>
            <person name="Bachantsang P."/>
            <person name="Barry A."/>
            <person name="Bayul T."/>
            <person name="Berlin A."/>
            <person name="Bessette D."/>
            <person name="Bloom T."/>
            <person name="Blye J."/>
            <person name="Boguslavskiy L."/>
            <person name="Bonnet C."/>
            <person name="Boukhgalter B."/>
            <person name="Bourzgui I."/>
            <person name="Brown A."/>
            <person name="Cahill P."/>
            <person name="Channer S."/>
            <person name="Cheshatsang Y."/>
            <person name="Chuda L."/>
            <person name="Citroen M."/>
            <person name="Collymore A."/>
            <person name="Cooke P."/>
            <person name="Costello M."/>
            <person name="D'Aco K."/>
            <person name="Daza R."/>
            <person name="De Haan G."/>
            <person name="DeGray S."/>
            <person name="DeMaso C."/>
            <person name="Dhargay N."/>
            <person name="Dooley K."/>
            <person name="Dooley E."/>
            <person name="Doricent M."/>
            <person name="Dorje P."/>
            <person name="Dorjee K."/>
            <person name="Dupes A."/>
            <person name="Elong R."/>
            <person name="Falk J."/>
            <person name="Farina A."/>
            <person name="Faro S."/>
            <person name="Ferguson D."/>
            <person name="Fisher S."/>
            <person name="Foley C.D."/>
            <person name="Franke A."/>
            <person name="Friedrich D."/>
            <person name="Gadbois L."/>
            <person name="Gearin G."/>
            <person name="Gearin C.R."/>
            <person name="Giannoukos G."/>
            <person name="Goode T."/>
            <person name="Graham J."/>
            <person name="Grandbois E."/>
            <person name="Grewal S."/>
            <person name="Gyaltsen K."/>
            <person name="Hafez N."/>
            <person name="Hagos B."/>
            <person name="Hall J."/>
            <person name="Henson C."/>
            <person name="Hollinger A."/>
            <person name="Honan T."/>
            <person name="Huard M.D."/>
            <person name="Hughes L."/>
            <person name="Hurhula B."/>
            <person name="Husby M.E."/>
            <person name="Kamat A."/>
            <person name="Kanga B."/>
            <person name="Kashin S."/>
            <person name="Khazanovich D."/>
            <person name="Kisner P."/>
            <person name="Lance K."/>
            <person name="Lara M."/>
            <person name="Lee W."/>
            <person name="Lennon N."/>
            <person name="Letendre F."/>
            <person name="LeVine R."/>
            <person name="Lipovsky A."/>
            <person name="Liu X."/>
            <person name="Liu J."/>
            <person name="Liu S."/>
            <person name="Lokyitsang T."/>
            <person name="Lokyitsang Y."/>
            <person name="Lubonja R."/>
            <person name="Lui A."/>
            <person name="MacDonald P."/>
            <person name="Magnisalis V."/>
            <person name="Maru K."/>
            <person name="Matthews C."/>
            <person name="McCusker W."/>
            <person name="McDonough S."/>
            <person name="Mehta T."/>
            <person name="Meldrim J."/>
            <person name="Meneus L."/>
            <person name="Mihai O."/>
            <person name="Mihalev A."/>
            <person name="Mihova T."/>
            <person name="Mittelman R."/>
            <person name="Mlenga V."/>
            <person name="Montmayeur A."/>
            <person name="Mulrain L."/>
            <person name="Navidi A."/>
            <person name="Naylor J."/>
            <person name="Negash T."/>
            <person name="Nguyen T."/>
            <person name="Nguyen N."/>
            <person name="Nicol R."/>
            <person name="Norbu C."/>
            <person name="Norbu N."/>
            <person name="Novod N."/>
            <person name="O'Neill B."/>
            <person name="Osman S."/>
            <person name="Markiewicz E."/>
            <person name="Oyono O.L."/>
            <person name="Patti C."/>
            <person name="Phunkhang P."/>
            <person name="Pierre F."/>
            <person name="Priest M."/>
            <person name="Raghuraman S."/>
            <person name="Rege F."/>
            <person name="Reyes R."/>
            <person name="Rise C."/>
            <person name="Rogov P."/>
            <person name="Ross K."/>
            <person name="Ryan E."/>
            <person name="Settipalli S."/>
            <person name="Shea T."/>
            <person name="Sherpa N."/>
            <person name="Shi L."/>
            <person name="Shih D."/>
            <person name="Sparrow T."/>
            <person name="Spaulding J."/>
            <person name="Stalker J."/>
            <person name="Stange-Thomann N."/>
            <person name="Stavropoulos S."/>
            <person name="Stone C."/>
            <person name="Strader C."/>
            <person name="Tesfaye S."/>
            <person name="Thomson T."/>
            <person name="Thoulutsang Y."/>
            <person name="Thoulutsang D."/>
            <person name="Topham K."/>
            <person name="Topping I."/>
            <person name="Tsamla T."/>
            <person name="Vassiliev H."/>
            <person name="Vo A."/>
            <person name="Wangchuk T."/>
            <person name="Wangdi T."/>
            <person name="Weiand M."/>
            <person name="Wilkinson J."/>
            <person name="Wilson A."/>
            <person name="Yadav S."/>
            <person name="Young G."/>
            <person name="Yu Q."/>
            <person name="Zembek L."/>
            <person name="Zhong D."/>
            <person name="Zimmer A."/>
            <person name="Zwirko Z."/>
            <person name="Jaffe D.B."/>
            <person name="Alvarez P."/>
            <person name="Brockman W."/>
            <person name="Butler J."/>
            <person name="Chin C."/>
            <person name="Gnerre S."/>
            <person name="Grabherr M."/>
            <person name="Kleber M."/>
            <person name="Mauceli E."/>
            <person name="MacCallum I."/>
        </authorList>
    </citation>
    <scope>NUCLEOTIDE SEQUENCE [LARGE SCALE GENOMIC DNA]</scope>
    <source>
        <strain evidence="11">white501</strain>
    </source>
</reference>
<proteinExistence type="predicted"/>
<dbReference type="OMA" id="NYPLHWL"/>
<dbReference type="STRING" id="7240.B4QDL9"/>
<dbReference type="GO" id="GO:0005886">
    <property type="term" value="C:plasma membrane"/>
    <property type="evidence" value="ECO:0007669"/>
    <property type="project" value="UniProtKB-SubCell"/>
</dbReference>
<sequence length="654" mass="73338">MLNTRFELSDDANPNPGVRSVEEIKAEYPLHWHIWHNELEQLQAAIDQNDKEKIDPRGRTPLMMAVRLANLPCVKCLLAAKCNATYEHEGWSIVQEAVCTGDVDILTAIIEVRDLQRHVQRVTHVPKLLQHLLDAPDFYIEMKWEFTSWVPLMSRLCPSDTYKVYKRGANVRIDTTLLGFDNNTWQRGNRSYIFKGAKETATMIEIDHDTNEVMVEEMSSDIGDIVAIPPALGTVRARLNAPVITNNIEMDKISFERNKCGIWGWRSEKSEVINGYNCKVYGASNVEFVTKTRMDHLSEEQIKNKTARTPLPSLLGIADEDYVSPADAAAALKDRSPSPRLEEASNAGVENGGRNSPAPGNQSNGSSACASGTSTPKSSVTPEEYFTPEFDLHGRDVGGPKNLSTKVQRFKANLWLAEEHPIRLQEQVLPILDLMSTMASPHVSKLRDFITMQLPAGFPVKVEIPLFHVLNACITFGNVFALTTPVDNVATLQEQDRVTCLVDDRCFDIPAHYTNRGSDVRRQIPLDEDDMLQYAIEQSLVETSGACGVDARDDDKVDIWEVLRGQNVVGSDLLPEDDEQLQRVLQESLLGAHANLQSGSPASDEDDDGGFRYVDPDLAMAMRLSQQEQRKFELERQQEQEMIEQALKLSLQEH</sequence>
<evidence type="ECO:0000259" key="9">
    <source>
        <dbReference type="Pfam" id="PF11904"/>
    </source>
</evidence>
<evidence type="ECO:0000313" key="11">
    <source>
        <dbReference type="Proteomes" id="UP000000304"/>
    </source>
</evidence>
<feature type="compositionally biased region" description="Polar residues" evidence="8">
    <location>
        <begin position="358"/>
        <end position="381"/>
    </location>
</feature>
<dbReference type="PhylomeDB" id="B4QDL9"/>
<accession>B4QDL9</accession>
<dbReference type="SUPFAM" id="SSF48403">
    <property type="entry name" value="Ankyrin repeat"/>
    <property type="match status" value="1"/>
</dbReference>
<feature type="region of interest" description="Disordered" evidence="8">
    <location>
        <begin position="330"/>
        <end position="383"/>
    </location>
</feature>
<dbReference type="InterPro" id="IPR002110">
    <property type="entry name" value="Ankyrin_rpt"/>
</dbReference>
<keyword evidence="11" id="KW-1185">Reference proteome</keyword>
<dbReference type="HOGENOM" id="CLU_026137_2_0_1"/>
<dbReference type="Pfam" id="PF02809">
    <property type="entry name" value="UIM"/>
    <property type="match status" value="4"/>
</dbReference>
<evidence type="ECO:0000256" key="1">
    <source>
        <dbReference type="ARBA" id="ARBA00004236"/>
    </source>
</evidence>
<dbReference type="SMR" id="B4QDL9"/>
<keyword evidence="5" id="KW-0967">Endosome</keyword>
<evidence type="ECO:0000313" key="10">
    <source>
        <dbReference type="EMBL" id="EDX07775.1"/>
    </source>
</evidence>
<dbReference type="GO" id="GO:0140036">
    <property type="term" value="F:ubiquitin-modified protein reader activity"/>
    <property type="evidence" value="ECO:0007669"/>
    <property type="project" value="UniProtKB-ARBA"/>
</dbReference>
<evidence type="ECO:0000256" key="6">
    <source>
        <dbReference type="ARBA" id="ARBA00023136"/>
    </source>
</evidence>
<keyword evidence="3" id="KW-1003">Cell membrane</keyword>
<dbReference type="InterPro" id="IPR003903">
    <property type="entry name" value="UIM_dom"/>
</dbReference>
<protein>
    <submittedName>
        <fullName evidence="10">GD25337</fullName>
    </submittedName>
</protein>
<evidence type="ECO:0000256" key="8">
    <source>
        <dbReference type="SAM" id="MobiDB-lite"/>
    </source>
</evidence>
<dbReference type="EMBL" id="CM000362">
    <property type="protein sequence ID" value="EDX07775.1"/>
    <property type="molecule type" value="Genomic_DNA"/>
</dbReference>
<dbReference type="AlphaFoldDB" id="B4QDL9"/>
<dbReference type="SMART" id="SM00248">
    <property type="entry name" value="ANK"/>
    <property type="match status" value="2"/>
</dbReference>
<dbReference type="FunFam" id="1.25.40.20:FF:000057">
    <property type="entry name" value="Ankyrin repeat domain-containing protein 13B"/>
    <property type="match status" value="1"/>
</dbReference>
<dbReference type="InterPro" id="IPR021832">
    <property type="entry name" value="ANKRD13"/>
</dbReference>
<keyword evidence="6" id="KW-0472">Membrane</keyword>
<dbReference type="SMART" id="SM00726">
    <property type="entry name" value="UIM"/>
    <property type="match status" value="4"/>
</dbReference>
<dbReference type="Gene3D" id="6.10.250.1800">
    <property type="match status" value="1"/>
</dbReference>
<dbReference type="PANTHER" id="PTHR12447:SF31">
    <property type="entry name" value="LD31969P"/>
    <property type="match status" value="1"/>
</dbReference>
<comment type="function">
    <text evidence="7">Ubiquitin-binding protein that specifically recognizes and binds 'Lys-63'-linked ubiquitin. Does not bind 'Lys-48'-linked ubiquitin. Positively regulates the internalization of ligand-activated EGFR by binding to the Ub moiety of ubiquitinated EGFR at the cell membrane.</text>
</comment>
<evidence type="ECO:0000256" key="4">
    <source>
        <dbReference type="ARBA" id="ARBA00022737"/>
    </source>
</evidence>
<keyword evidence="4" id="KW-0677">Repeat</keyword>
<dbReference type="Pfam" id="PF12796">
    <property type="entry name" value="Ank_2"/>
    <property type="match status" value="1"/>
</dbReference>
<dbReference type="Pfam" id="PF11904">
    <property type="entry name" value="ANKRD13_C"/>
    <property type="match status" value="1"/>
</dbReference>
<name>B4QDL9_DROSI</name>
<dbReference type="InterPro" id="IPR055285">
    <property type="entry name" value="ANKRD13_C"/>
</dbReference>
<gene>
    <name evidence="10" type="primary">Dsim\GD25337</name>
    <name evidence="10" type="ORF">Dsim_GD25337</name>
</gene>
<dbReference type="Gene3D" id="1.25.40.20">
    <property type="entry name" value="Ankyrin repeat-containing domain"/>
    <property type="match status" value="1"/>
</dbReference>
<dbReference type="OrthoDB" id="1585644at2759"/>
<evidence type="ECO:0000256" key="5">
    <source>
        <dbReference type="ARBA" id="ARBA00022753"/>
    </source>
</evidence>
<feature type="domain" description="Ankyrin repeat" evidence="9">
    <location>
        <begin position="172"/>
        <end position="514"/>
    </location>
</feature>
<evidence type="ECO:0000256" key="2">
    <source>
        <dbReference type="ARBA" id="ARBA00004603"/>
    </source>
</evidence>
<evidence type="ECO:0000256" key="3">
    <source>
        <dbReference type="ARBA" id="ARBA00022475"/>
    </source>
</evidence>
<dbReference type="PANTHER" id="PTHR12447">
    <property type="entry name" value="ANKYRIN REPEAT DOMAIN-CONTAINING PROTEIN 13"/>
    <property type="match status" value="1"/>
</dbReference>
<dbReference type="GO" id="GO:0005770">
    <property type="term" value="C:late endosome"/>
    <property type="evidence" value="ECO:0007669"/>
    <property type="project" value="UniProtKB-SubCell"/>
</dbReference>
<dbReference type="PROSITE" id="PS50330">
    <property type="entry name" value="UIM"/>
    <property type="match status" value="4"/>
</dbReference>
<dbReference type="InterPro" id="IPR036770">
    <property type="entry name" value="Ankyrin_rpt-contain_sf"/>
</dbReference>
<evidence type="ECO:0000256" key="7">
    <source>
        <dbReference type="ARBA" id="ARBA00024956"/>
    </source>
</evidence>
<dbReference type="GO" id="GO:0002091">
    <property type="term" value="P:negative regulation of receptor internalization"/>
    <property type="evidence" value="ECO:0007669"/>
    <property type="project" value="UniProtKB-ARBA"/>
</dbReference>
<dbReference type="Proteomes" id="UP000000304">
    <property type="component" value="Chromosome 2R"/>
</dbReference>
<organism evidence="10 11">
    <name type="scientific">Drosophila simulans</name>
    <name type="common">Fruit fly</name>
    <dbReference type="NCBI Taxonomy" id="7240"/>
    <lineage>
        <taxon>Eukaryota</taxon>
        <taxon>Metazoa</taxon>
        <taxon>Ecdysozoa</taxon>
        <taxon>Arthropoda</taxon>
        <taxon>Hexapoda</taxon>
        <taxon>Insecta</taxon>
        <taxon>Pterygota</taxon>
        <taxon>Neoptera</taxon>
        <taxon>Endopterygota</taxon>
        <taxon>Diptera</taxon>
        <taxon>Brachycera</taxon>
        <taxon>Muscomorpha</taxon>
        <taxon>Ephydroidea</taxon>
        <taxon>Drosophilidae</taxon>
        <taxon>Drosophila</taxon>
        <taxon>Sophophora</taxon>
    </lineage>
</organism>
<comment type="subcellular location">
    <subcellularLocation>
        <location evidence="1">Cell membrane</location>
    </subcellularLocation>
    <subcellularLocation>
        <location evidence="2">Late endosome</location>
    </subcellularLocation>
</comment>